<dbReference type="Pfam" id="PF02436">
    <property type="entry name" value="PYC_OADA"/>
    <property type="match status" value="1"/>
</dbReference>
<dbReference type="NCBIfam" id="NF010643">
    <property type="entry name" value="PRK14040.1"/>
    <property type="match status" value="1"/>
</dbReference>
<dbReference type="PROSITE" id="PS00188">
    <property type="entry name" value="BIOTIN"/>
    <property type="match status" value="1"/>
</dbReference>
<dbReference type="eggNOG" id="COG5016">
    <property type="taxonomic scope" value="Bacteria"/>
</dbReference>
<gene>
    <name evidence="4" type="ORF">GV64_10810</name>
</gene>
<dbReference type="InterPro" id="IPR000089">
    <property type="entry name" value="Biotin_lipoyl"/>
</dbReference>
<dbReference type="GO" id="GO:0004736">
    <property type="term" value="F:pyruvate carboxylase activity"/>
    <property type="evidence" value="ECO:0007669"/>
    <property type="project" value="TreeGrafter"/>
</dbReference>
<dbReference type="InterPro" id="IPR005776">
    <property type="entry name" value="OadA"/>
</dbReference>
<dbReference type="FunFam" id="2.40.50.100:FF:000003">
    <property type="entry name" value="Acetyl-CoA carboxylase biotin carboxyl carrier protein"/>
    <property type="match status" value="1"/>
</dbReference>
<evidence type="ECO:0000259" key="2">
    <source>
        <dbReference type="PROSITE" id="PS50968"/>
    </source>
</evidence>
<dbReference type="InterPro" id="IPR003379">
    <property type="entry name" value="Carboxylase_cons_dom"/>
</dbReference>
<dbReference type="InterPro" id="IPR013785">
    <property type="entry name" value="Aldolase_TIM"/>
</dbReference>
<keyword evidence="5" id="KW-1185">Reference proteome</keyword>
<dbReference type="SUPFAM" id="SSF51569">
    <property type="entry name" value="Aldolase"/>
    <property type="match status" value="1"/>
</dbReference>
<evidence type="ECO:0000313" key="5">
    <source>
        <dbReference type="Proteomes" id="UP000027997"/>
    </source>
</evidence>
<dbReference type="Gene3D" id="3.20.20.70">
    <property type="entry name" value="Aldolase class I"/>
    <property type="match status" value="1"/>
</dbReference>
<dbReference type="InterPro" id="IPR055268">
    <property type="entry name" value="PCB-like"/>
</dbReference>
<dbReference type="GO" id="GO:0006094">
    <property type="term" value="P:gluconeogenesis"/>
    <property type="evidence" value="ECO:0007669"/>
    <property type="project" value="TreeGrafter"/>
</dbReference>
<dbReference type="AlphaFoldDB" id="A0A081KAJ1"/>
<feature type="domain" description="Lipoyl-binding" evidence="2">
    <location>
        <begin position="530"/>
        <end position="601"/>
    </location>
</feature>
<comment type="caution">
    <text evidence="4">The sequence shown here is derived from an EMBL/GenBank/DDBJ whole genome shotgun (WGS) entry which is preliminary data.</text>
</comment>
<dbReference type="CDD" id="cd06850">
    <property type="entry name" value="biotinyl_domain"/>
    <property type="match status" value="1"/>
</dbReference>
<dbReference type="InterPro" id="IPR001882">
    <property type="entry name" value="Biotin_BS"/>
</dbReference>
<dbReference type="GO" id="GO:0005737">
    <property type="term" value="C:cytoplasm"/>
    <property type="evidence" value="ECO:0007669"/>
    <property type="project" value="TreeGrafter"/>
</dbReference>
<dbReference type="Pfam" id="PF00364">
    <property type="entry name" value="Biotin_lipoyl"/>
    <property type="match status" value="1"/>
</dbReference>
<accession>A0A081KAJ1</accession>
<organism evidence="4 5">
    <name type="scientific">Endozoicomonas elysicola</name>
    <dbReference type="NCBI Taxonomy" id="305900"/>
    <lineage>
        <taxon>Bacteria</taxon>
        <taxon>Pseudomonadati</taxon>
        <taxon>Pseudomonadota</taxon>
        <taxon>Gammaproteobacteria</taxon>
        <taxon>Oceanospirillales</taxon>
        <taxon>Endozoicomonadaceae</taxon>
        <taxon>Endozoicomonas</taxon>
    </lineage>
</organism>
<dbReference type="EMBL" id="JOJP01000001">
    <property type="protein sequence ID" value="KEI71167.1"/>
    <property type="molecule type" value="Genomic_DNA"/>
</dbReference>
<dbReference type="InterPro" id="IPR011053">
    <property type="entry name" value="Single_hybrid_motif"/>
</dbReference>
<dbReference type="PANTHER" id="PTHR43778:SF2">
    <property type="entry name" value="PYRUVATE CARBOXYLASE, MITOCHONDRIAL"/>
    <property type="match status" value="1"/>
</dbReference>
<dbReference type="Gene3D" id="2.40.50.100">
    <property type="match status" value="1"/>
</dbReference>
<evidence type="ECO:0000313" key="4">
    <source>
        <dbReference type="EMBL" id="KEI71167.1"/>
    </source>
</evidence>
<dbReference type="GO" id="GO:0008948">
    <property type="term" value="F:oxaloacetate decarboxylase activity"/>
    <property type="evidence" value="ECO:0007669"/>
    <property type="project" value="InterPro"/>
</dbReference>
<keyword evidence="1" id="KW-0092">Biotin</keyword>
<feature type="domain" description="Pyruvate carboxyltransferase" evidence="3">
    <location>
        <begin position="14"/>
        <end position="274"/>
    </location>
</feature>
<dbReference type="Proteomes" id="UP000027997">
    <property type="component" value="Unassembled WGS sequence"/>
</dbReference>
<dbReference type="GO" id="GO:0006814">
    <property type="term" value="P:sodium ion transport"/>
    <property type="evidence" value="ECO:0007669"/>
    <property type="project" value="InterPro"/>
</dbReference>
<evidence type="ECO:0000259" key="3">
    <source>
        <dbReference type="PROSITE" id="PS50991"/>
    </source>
</evidence>
<dbReference type="Pfam" id="PF00682">
    <property type="entry name" value="HMGL-like"/>
    <property type="match status" value="1"/>
</dbReference>
<evidence type="ECO:0000256" key="1">
    <source>
        <dbReference type="ARBA" id="ARBA00023267"/>
    </source>
</evidence>
<dbReference type="STRING" id="305900.GV64_10810"/>
<reference evidence="4 5" key="1">
    <citation type="submission" date="2014-06" db="EMBL/GenBank/DDBJ databases">
        <title>Whole Genome Sequences of Three Symbiotic Endozoicomonas Bacteria.</title>
        <authorList>
            <person name="Neave M.J."/>
            <person name="Apprill A."/>
            <person name="Voolstra C.R."/>
        </authorList>
    </citation>
    <scope>NUCLEOTIDE SEQUENCE [LARGE SCALE GENOMIC DNA]</scope>
    <source>
        <strain evidence="4 5">DSM 22380</strain>
    </source>
</reference>
<dbReference type="NCBIfam" id="NF006761">
    <property type="entry name" value="PRK09282.1"/>
    <property type="match status" value="1"/>
</dbReference>
<protein>
    <submittedName>
        <fullName evidence="4">Oxaloacetate decarboxylase</fullName>
    </submittedName>
</protein>
<sequence>MSDVNKPLASKKPLGITDVVLRDAHQSLFATRLRIEDMLPIAEQLDQIGYWSLETWGGATFDACIRFLGEDPWERLRELKKAMPNTRQQMLLRGQNLLGYRHYADDVVDKFVERAVANGMDVFRVFDAMNDPRNLMQAMKAVKKQGAHAQGTISYTTSPVHTMDSWVSLAKEVEDLGADSLCIKDMSGIITPTDVYELVSRLKKETDLEVQLHCHATSGLSSMSLLKAVEAGVDRVDTAISSMSMTYGHSPTEAIVAALQGSERDTGLDLHKLEEVAAYFRVVRKKYAKFEGQLRGVDSRILIAQVPGGMLTNMESQLKEQGASDKFDEVLQEIPRVREDLGMIPLVTPTSQIVGTQAVLNVLTGERYKTISKETQGILKGEYGAAPALFNKSLQDRVLDGKEAITCRPADLLESEFEKLTAELNGLAKEKGIKLAEQTVDDVLTYALFPQVGLKFLQNRGNSDAFEPAPGTETVAEPASTVSAKPGDDSVYTVKVNGNAYTVQVSEGGDVTQLVSASTPVAQAASTSAVSGEPMPAPLAGNIWKVNVTPGQSIQEGDVLLILEAMKMETEVRAPRSGQVTSVDVREGDSVAVGDTLLALA</sequence>
<dbReference type="SUPFAM" id="SSF89000">
    <property type="entry name" value="post-HMGL domain-like"/>
    <property type="match status" value="1"/>
</dbReference>
<dbReference type="SUPFAM" id="SSF51230">
    <property type="entry name" value="Single hybrid motif"/>
    <property type="match status" value="1"/>
</dbReference>
<dbReference type="PROSITE" id="PS50991">
    <property type="entry name" value="PYR_CT"/>
    <property type="match status" value="1"/>
</dbReference>
<dbReference type="InterPro" id="IPR000891">
    <property type="entry name" value="PYR_CT"/>
</dbReference>
<dbReference type="PANTHER" id="PTHR43778">
    <property type="entry name" value="PYRUVATE CARBOXYLASE"/>
    <property type="match status" value="1"/>
</dbReference>
<dbReference type="eggNOG" id="COG0511">
    <property type="taxonomic scope" value="Bacteria"/>
</dbReference>
<dbReference type="RefSeq" id="WP_020582723.1">
    <property type="nucleotide sequence ID" value="NZ_JOJP01000001.1"/>
</dbReference>
<dbReference type="CDD" id="cd07937">
    <property type="entry name" value="DRE_TIM_PC_TC_5S"/>
    <property type="match status" value="1"/>
</dbReference>
<name>A0A081KAJ1_9GAMM</name>
<dbReference type="PROSITE" id="PS50968">
    <property type="entry name" value="BIOTINYL_LIPOYL"/>
    <property type="match status" value="1"/>
</dbReference>
<dbReference type="NCBIfam" id="TIGR01108">
    <property type="entry name" value="oadA"/>
    <property type="match status" value="1"/>
</dbReference>
<proteinExistence type="predicted"/>